<accession>A0A344J3T4</accession>
<dbReference type="Proteomes" id="UP000251842">
    <property type="component" value="Chromosome"/>
</dbReference>
<gene>
    <name evidence="1" type="ORF">DCD74_02400</name>
</gene>
<dbReference type="AlphaFoldDB" id="A0A344J3T4"/>
<organism evidence="1 2">
    <name type="scientific">Solilutibacter oculi</name>
    <dbReference type="NCBI Taxonomy" id="2698682"/>
    <lineage>
        <taxon>Bacteria</taxon>
        <taxon>Pseudomonadati</taxon>
        <taxon>Pseudomonadota</taxon>
        <taxon>Gammaproteobacteria</taxon>
        <taxon>Lysobacterales</taxon>
        <taxon>Lysobacteraceae</taxon>
        <taxon>Solilutibacter</taxon>
    </lineage>
</organism>
<proteinExistence type="predicted"/>
<sequence length="172" mass="19485">MADNDFVLDMPMLVPDETFRRGERFRVEGTIEREGRTYRIAQAPRPSMNALGFLIKEDGSFDGRAVGIGGAYMGFTYTPNPSSIRLKSETSTTVLSDSGFTNYEIVYTGASSDAITMMYREFTPDNMARPAFTQNLTYARNSQYIRFRDVRIKVIEASNEQLRYIVEADGHN</sequence>
<evidence type="ECO:0000313" key="2">
    <source>
        <dbReference type="Proteomes" id="UP000251842"/>
    </source>
</evidence>
<keyword evidence="2" id="KW-1185">Reference proteome</keyword>
<protein>
    <submittedName>
        <fullName evidence="1">Uncharacterized protein</fullName>
    </submittedName>
</protein>
<evidence type="ECO:0000313" key="1">
    <source>
        <dbReference type="EMBL" id="AXA83694.1"/>
    </source>
</evidence>
<dbReference type="OrthoDB" id="1419830at2"/>
<dbReference type="EMBL" id="CP029556">
    <property type="protein sequence ID" value="AXA83694.1"/>
    <property type="molecule type" value="Genomic_DNA"/>
</dbReference>
<reference evidence="2" key="1">
    <citation type="submission" date="2018-05" db="EMBL/GenBank/DDBJ databases">
        <title>Luteimonas pekinense sp. nov., isolated from human Meibomian gland secretions, Beijing, China.</title>
        <authorList>
            <person name="Wen T."/>
            <person name="Bai H."/>
            <person name="Lv H."/>
        </authorList>
    </citation>
    <scope>NUCLEOTIDE SEQUENCE [LARGE SCALE GENOMIC DNA]</scope>
    <source>
        <strain evidence="2">83-4</strain>
    </source>
</reference>
<dbReference type="KEGG" id="lue:DCD74_02400"/>
<name>A0A344J3T4_9GAMM</name>